<feature type="transmembrane region" description="Helical" evidence="6">
    <location>
        <begin position="329"/>
        <end position="348"/>
    </location>
</feature>
<dbReference type="PROSITE" id="PS50267">
    <property type="entry name" value="NA_NEUROTRAN_SYMP_3"/>
    <property type="match status" value="1"/>
</dbReference>
<evidence type="ECO:0000256" key="2">
    <source>
        <dbReference type="ARBA" id="ARBA00022448"/>
    </source>
</evidence>
<feature type="transmembrane region" description="Helical" evidence="6">
    <location>
        <begin position="239"/>
        <end position="261"/>
    </location>
</feature>
<feature type="transmembrane region" description="Helical" evidence="6">
    <location>
        <begin position="160"/>
        <end position="180"/>
    </location>
</feature>
<comment type="caution">
    <text evidence="7">The sequence shown here is derived from an EMBL/GenBank/DDBJ whole genome shotgun (WGS) entry which is preliminary data.</text>
</comment>
<dbReference type="NCBIfam" id="NF037979">
    <property type="entry name" value="Na_transp"/>
    <property type="match status" value="1"/>
</dbReference>
<feature type="transmembrane region" description="Helical" evidence="6">
    <location>
        <begin position="407"/>
        <end position="428"/>
    </location>
</feature>
<sequence>MQAARWSSQAGFLLATVGAAVGLGNIWRFSAVVGQNGGGAYLVPYLLAAFVCAVPMLVLELAIGRRLRTDVVSAFRSVKTEYTALGWLILGGVLLILSYYLVLTGWVLGFFVSWLAGSQTTFALFTASWLPVAYFVIATAVTGGVVSMGVRGGIERMSKIVMPTVFAILIALALYAVTLSEWEQATAFLFTPELSVLTDLGIWSAAFGQVFFSLSVGQGIMLTYGSYVDEETDLFRSSLVITIADIAAAVVAGLVIFPIVFSFGLQPTLGTELAFTTLPTAFATMPFGRVIAIAFFGLLFFAALSSAVALLEVGVAAAENTTRFSRQRATLLLTGGVFVAGIPSALSYSPVNLAVAGRPILDLVDESVGTFALPISALCIVVVFVWVADLETVPEELGRAFPVVRYLLPAVLLTVTAARALGIVRPAWRLLVDHTRNDPLGLFVAAALLLIFAVVGWKLRDRLPAPPCLQGRRR</sequence>
<dbReference type="PANTHER" id="PTHR42948:SF1">
    <property type="entry name" value="TRANSPORTER"/>
    <property type="match status" value="1"/>
</dbReference>
<dbReference type="GO" id="GO:0016020">
    <property type="term" value="C:membrane"/>
    <property type="evidence" value="ECO:0007669"/>
    <property type="project" value="UniProtKB-SubCell"/>
</dbReference>
<feature type="transmembrane region" description="Helical" evidence="6">
    <location>
        <begin position="440"/>
        <end position="457"/>
    </location>
</feature>
<keyword evidence="4 6" id="KW-1133">Transmembrane helix</keyword>
<dbReference type="InterPro" id="IPR000175">
    <property type="entry name" value="Na/ntran_symport"/>
</dbReference>
<dbReference type="PRINTS" id="PR00176">
    <property type="entry name" value="NANEUSMPORT"/>
</dbReference>
<feature type="transmembrane region" description="Helical" evidence="6">
    <location>
        <begin position="368"/>
        <end position="387"/>
    </location>
</feature>
<keyword evidence="5 6" id="KW-0472">Membrane</keyword>
<keyword evidence="8" id="KW-1185">Reference proteome</keyword>
<name>A0ABD5MF72_9EURY</name>
<feature type="transmembrane region" description="Helical" evidence="6">
    <location>
        <begin position="84"/>
        <end position="116"/>
    </location>
</feature>
<dbReference type="CDD" id="cd10336">
    <property type="entry name" value="SLC6sbd_Tyt1-Like"/>
    <property type="match status" value="1"/>
</dbReference>
<dbReference type="EMBL" id="JBGNYA010000002">
    <property type="protein sequence ID" value="MFA1612580.1"/>
    <property type="molecule type" value="Genomic_DNA"/>
</dbReference>
<reference evidence="7 8" key="1">
    <citation type="submission" date="2024-08" db="EMBL/GenBank/DDBJ databases">
        <title>Halobellus sp. MBLA0158 whole genome sequence.</title>
        <authorList>
            <person name="Hwang C.Y."/>
            <person name="Cho E.-S."/>
            <person name="Seo M.-J."/>
        </authorList>
    </citation>
    <scope>NUCLEOTIDE SEQUENCE [LARGE SCALE GENOMIC DNA]</scope>
    <source>
        <strain evidence="7 8">MBLA0158</strain>
    </source>
</reference>
<dbReference type="InterPro" id="IPR047218">
    <property type="entry name" value="YocR/YhdH-like"/>
</dbReference>
<evidence type="ECO:0000256" key="4">
    <source>
        <dbReference type="ARBA" id="ARBA00022989"/>
    </source>
</evidence>
<protein>
    <submittedName>
        <fullName evidence="7">Sodium-dependent transporter</fullName>
    </submittedName>
</protein>
<evidence type="ECO:0000256" key="5">
    <source>
        <dbReference type="ARBA" id="ARBA00023136"/>
    </source>
</evidence>
<dbReference type="PANTHER" id="PTHR42948">
    <property type="entry name" value="TRANSPORTER"/>
    <property type="match status" value="1"/>
</dbReference>
<dbReference type="AlphaFoldDB" id="A0ABD5MF72"/>
<dbReference type="InterPro" id="IPR037272">
    <property type="entry name" value="SNS_sf"/>
</dbReference>
<evidence type="ECO:0000313" key="7">
    <source>
        <dbReference type="EMBL" id="MFA1612580.1"/>
    </source>
</evidence>
<gene>
    <name evidence="7" type="ORF">OS889_16485</name>
</gene>
<proteinExistence type="predicted"/>
<feature type="transmembrane region" description="Helical" evidence="6">
    <location>
        <begin position="122"/>
        <end position="148"/>
    </location>
</feature>
<feature type="transmembrane region" description="Helical" evidence="6">
    <location>
        <begin position="12"/>
        <end position="30"/>
    </location>
</feature>
<dbReference type="RefSeq" id="WP_372391896.1">
    <property type="nucleotide sequence ID" value="NZ_JBGNYA010000002.1"/>
</dbReference>
<keyword evidence="3 6" id="KW-0812">Transmembrane</keyword>
<dbReference type="Pfam" id="PF00209">
    <property type="entry name" value="SNF"/>
    <property type="match status" value="2"/>
</dbReference>
<organism evidence="7 8">
    <name type="scientific">Halobellus rubicundus</name>
    <dbReference type="NCBI Taxonomy" id="2996466"/>
    <lineage>
        <taxon>Archaea</taxon>
        <taxon>Methanobacteriati</taxon>
        <taxon>Methanobacteriota</taxon>
        <taxon>Stenosarchaea group</taxon>
        <taxon>Halobacteria</taxon>
        <taxon>Halobacteriales</taxon>
        <taxon>Haloferacaceae</taxon>
        <taxon>Halobellus</taxon>
    </lineage>
</organism>
<evidence type="ECO:0000313" key="8">
    <source>
        <dbReference type="Proteomes" id="UP001570511"/>
    </source>
</evidence>
<accession>A0ABD5MF72</accession>
<evidence type="ECO:0000256" key="1">
    <source>
        <dbReference type="ARBA" id="ARBA00004141"/>
    </source>
</evidence>
<dbReference type="Proteomes" id="UP001570511">
    <property type="component" value="Unassembled WGS sequence"/>
</dbReference>
<dbReference type="SUPFAM" id="SSF161070">
    <property type="entry name" value="SNF-like"/>
    <property type="match status" value="1"/>
</dbReference>
<comment type="subcellular location">
    <subcellularLocation>
        <location evidence="1">Membrane</location>
        <topology evidence="1">Multi-pass membrane protein</topology>
    </subcellularLocation>
</comment>
<feature type="transmembrane region" description="Helical" evidence="6">
    <location>
        <begin position="42"/>
        <end position="63"/>
    </location>
</feature>
<feature type="transmembrane region" description="Helical" evidence="6">
    <location>
        <begin position="290"/>
        <end position="317"/>
    </location>
</feature>
<evidence type="ECO:0000256" key="6">
    <source>
        <dbReference type="SAM" id="Phobius"/>
    </source>
</evidence>
<feature type="transmembrane region" description="Helical" evidence="6">
    <location>
        <begin position="200"/>
        <end position="227"/>
    </location>
</feature>
<evidence type="ECO:0000256" key="3">
    <source>
        <dbReference type="ARBA" id="ARBA00022692"/>
    </source>
</evidence>
<keyword evidence="2" id="KW-0813">Transport</keyword>